<evidence type="ECO:0008006" key="4">
    <source>
        <dbReference type="Google" id="ProtNLM"/>
    </source>
</evidence>
<evidence type="ECO:0000313" key="2">
    <source>
        <dbReference type="EMBL" id="MEP0947784.1"/>
    </source>
</evidence>
<reference evidence="2 3" key="1">
    <citation type="submission" date="2022-04" db="EMBL/GenBank/DDBJ databases">
        <title>Positive selection, recombination, and allopatry shape intraspecific diversity of widespread and dominant cyanobacteria.</title>
        <authorList>
            <person name="Wei J."/>
            <person name="Shu W."/>
            <person name="Hu C."/>
        </authorList>
    </citation>
    <scope>NUCLEOTIDE SEQUENCE [LARGE SCALE GENOMIC DNA]</scope>
    <source>
        <strain evidence="2 3">DQ-A4</strain>
    </source>
</reference>
<keyword evidence="1" id="KW-0812">Transmembrane</keyword>
<organism evidence="2 3">
    <name type="scientific">Leptolyngbya subtilissima DQ-A4</name>
    <dbReference type="NCBI Taxonomy" id="2933933"/>
    <lineage>
        <taxon>Bacteria</taxon>
        <taxon>Bacillati</taxon>
        <taxon>Cyanobacteriota</taxon>
        <taxon>Cyanophyceae</taxon>
        <taxon>Leptolyngbyales</taxon>
        <taxon>Leptolyngbyaceae</taxon>
        <taxon>Leptolyngbya group</taxon>
        <taxon>Leptolyngbya</taxon>
    </lineage>
</organism>
<name>A0ABV0K4T8_9CYAN</name>
<feature type="transmembrane region" description="Helical" evidence="1">
    <location>
        <begin position="21"/>
        <end position="46"/>
    </location>
</feature>
<keyword evidence="1" id="KW-1133">Transmembrane helix</keyword>
<keyword evidence="3" id="KW-1185">Reference proteome</keyword>
<comment type="caution">
    <text evidence="2">The sequence shown here is derived from an EMBL/GenBank/DDBJ whole genome shotgun (WGS) entry which is preliminary data.</text>
</comment>
<dbReference type="EMBL" id="JAMPKX010000005">
    <property type="protein sequence ID" value="MEP0947784.1"/>
    <property type="molecule type" value="Genomic_DNA"/>
</dbReference>
<proteinExistence type="predicted"/>
<dbReference type="Proteomes" id="UP001482513">
    <property type="component" value="Unassembled WGS sequence"/>
</dbReference>
<evidence type="ECO:0000256" key="1">
    <source>
        <dbReference type="SAM" id="Phobius"/>
    </source>
</evidence>
<sequence>MTDDIGRLNGQLDTYKTGMRWVVQLAFALLISATVALIIDAAAFLVKLLLPS</sequence>
<dbReference type="RefSeq" id="WP_190700239.1">
    <property type="nucleotide sequence ID" value="NZ_JAMPKX010000005.1"/>
</dbReference>
<keyword evidence="1" id="KW-0472">Membrane</keyword>
<accession>A0ABV0K4T8</accession>
<evidence type="ECO:0000313" key="3">
    <source>
        <dbReference type="Proteomes" id="UP001482513"/>
    </source>
</evidence>
<protein>
    <recommendedName>
        <fullName evidence="4">Preprotein translocase subunit SecE</fullName>
    </recommendedName>
</protein>
<gene>
    <name evidence="2" type="ORF">NC992_12950</name>
</gene>